<proteinExistence type="predicted"/>
<organism evidence="2 3">
    <name type="scientific">Stereocaulon virgatum</name>
    <dbReference type="NCBI Taxonomy" id="373712"/>
    <lineage>
        <taxon>Eukaryota</taxon>
        <taxon>Fungi</taxon>
        <taxon>Dikarya</taxon>
        <taxon>Ascomycota</taxon>
        <taxon>Pezizomycotina</taxon>
        <taxon>Lecanoromycetes</taxon>
        <taxon>OSLEUM clade</taxon>
        <taxon>Lecanoromycetidae</taxon>
        <taxon>Lecanorales</taxon>
        <taxon>Lecanorineae</taxon>
        <taxon>Stereocaulaceae</taxon>
        <taxon>Stereocaulon</taxon>
    </lineage>
</organism>
<accession>A0ABR3ZVS2</accession>
<evidence type="ECO:0000313" key="2">
    <source>
        <dbReference type="EMBL" id="KAL2037269.1"/>
    </source>
</evidence>
<dbReference type="InterPro" id="IPR054289">
    <property type="entry name" value="DUF7025"/>
</dbReference>
<sequence>MKSKYASTTDRLTPLLENGETTYDLLWALFKPNTIMYTTCLDTEKSACFRFGRGEESATSAGVTYFHMEYRYLDSDGVVFGEVSTGLGIAKFAGAKRIINLDTFPLPYHPRRNEVKAGLVERGRHFVFLLGVHHRQYRGNAFFLEKGEITEIHVNGRIMVDAAFFRENNPNYLRPRISGLEEKKALNDGWFAYVPEPEVKSNGRELRELTDGDLLLCSPTVRGWSLGTSNGWSLRWMIFLTSFGILHRLPT</sequence>
<keyword evidence="3" id="KW-1185">Reference proteome</keyword>
<dbReference type="Pfam" id="PF22942">
    <property type="entry name" value="DUF7025"/>
    <property type="match status" value="1"/>
</dbReference>
<evidence type="ECO:0000313" key="3">
    <source>
        <dbReference type="Proteomes" id="UP001590950"/>
    </source>
</evidence>
<name>A0ABR3ZVS2_9LECA</name>
<comment type="caution">
    <text evidence="2">The sequence shown here is derived from an EMBL/GenBank/DDBJ whole genome shotgun (WGS) entry which is preliminary data.</text>
</comment>
<dbReference type="Proteomes" id="UP001590950">
    <property type="component" value="Unassembled WGS sequence"/>
</dbReference>
<feature type="domain" description="DUF7025" evidence="1">
    <location>
        <begin position="13"/>
        <end position="110"/>
    </location>
</feature>
<reference evidence="2 3" key="1">
    <citation type="submission" date="2024-09" db="EMBL/GenBank/DDBJ databases">
        <title>Rethinking Asexuality: The Enigmatic Case of Functional Sexual Genes in Lepraria (Stereocaulaceae).</title>
        <authorList>
            <person name="Doellman M."/>
            <person name="Sun Y."/>
            <person name="Barcenas-Pena A."/>
            <person name="Lumbsch H.T."/>
            <person name="Grewe F."/>
        </authorList>
    </citation>
    <scope>NUCLEOTIDE SEQUENCE [LARGE SCALE GENOMIC DNA]</scope>
    <source>
        <strain evidence="2 3">Mercado 3170</strain>
    </source>
</reference>
<dbReference type="EMBL" id="JBEFKJ010000042">
    <property type="protein sequence ID" value="KAL2037269.1"/>
    <property type="molecule type" value="Genomic_DNA"/>
</dbReference>
<evidence type="ECO:0000259" key="1">
    <source>
        <dbReference type="Pfam" id="PF22942"/>
    </source>
</evidence>
<dbReference type="PANTHER" id="PTHR46411">
    <property type="entry name" value="FAMILY ATPASE, PUTATIVE-RELATED"/>
    <property type="match status" value="1"/>
</dbReference>
<gene>
    <name evidence="2" type="ORF">N7G274_009958</name>
</gene>
<dbReference type="PANTHER" id="PTHR46411:SF1">
    <property type="entry name" value="FAMILY ATPASE, PUTATIVE (AFU_ORTHOLOGUE AFUA_7G05752)-RELATED"/>
    <property type="match status" value="1"/>
</dbReference>
<protein>
    <recommendedName>
        <fullName evidence="1">DUF7025 domain-containing protein</fullName>
    </recommendedName>
</protein>